<name>A0A5N1JIC9_9BACT</name>
<dbReference type="InterPro" id="IPR040442">
    <property type="entry name" value="Pyrv_kinase-like_dom_sf"/>
</dbReference>
<accession>A0A5N1JIC9</accession>
<dbReference type="EMBL" id="VTWS01000002">
    <property type="protein sequence ID" value="KAA9354922.1"/>
    <property type="molecule type" value="Genomic_DNA"/>
</dbReference>
<keyword evidence="3" id="KW-0456">Lyase</keyword>
<dbReference type="InterPro" id="IPR015813">
    <property type="entry name" value="Pyrv/PenolPyrv_kinase-like_dom"/>
</dbReference>
<dbReference type="GO" id="GO:0005737">
    <property type="term" value="C:cytoplasm"/>
    <property type="evidence" value="ECO:0007669"/>
    <property type="project" value="TreeGrafter"/>
</dbReference>
<dbReference type="InterPro" id="IPR005000">
    <property type="entry name" value="Aldolase/citrate-lyase_domain"/>
</dbReference>
<evidence type="ECO:0000256" key="1">
    <source>
        <dbReference type="ARBA" id="ARBA00005568"/>
    </source>
</evidence>
<dbReference type="RefSeq" id="WP_150876222.1">
    <property type="nucleotide sequence ID" value="NZ_VTWS01000002.1"/>
</dbReference>
<dbReference type="GO" id="GO:0046872">
    <property type="term" value="F:metal ion binding"/>
    <property type="evidence" value="ECO:0007669"/>
    <property type="project" value="UniProtKB-KW"/>
</dbReference>
<keyword evidence="2" id="KW-0479">Metal-binding</keyword>
<sequence length="247" mass="26107">MNSFEKKNARRLGLGTWLSTGSPVIAELAGACSLDWLLFDLEHGCLTESGLLTNLQAVRNPEVTLMVRVGSLDPALIARALDWGASGIMLPHVSTPAQAEACVAAMRYPPHGTRGYSGSVRAYAYGLRASKAIQELSAPVFMAQLEDYEGVMNAEAIAGVSGVDVLFVGPADLKLDLAVRCPSKPSLPFTDALARVSQAARKNGKQAGILVRNPADVPDLRKAGFSCLAIGSDLGILRDGFQTLLSL</sequence>
<organism evidence="5 6">
    <name type="scientific">Larkinella humicola</name>
    <dbReference type="NCBI Taxonomy" id="2607654"/>
    <lineage>
        <taxon>Bacteria</taxon>
        <taxon>Pseudomonadati</taxon>
        <taxon>Bacteroidota</taxon>
        <taxon>Cytophagia</taxon>
        <taxon>Cytophagales</taxon>
        <taxon>Spirosomataceae</taxon>
        <taxon>Larkinella</taxon>
    </lineage>
</organism>
<dbReference type="PANTHER" id="PTHR30502:SF0">
    <property type="entry name" value="PHOSPHOENOLPYRUVATE CARBOXYLASE FAMILY PROTEIN"/>
    <property type="match status" value="1"/>
</dbReference>
<evidence type="ECO:0000313" key="5">
    <source>
        <dbReference type="EMBL" id="KAA9354922.1"/>
    </source>
</evidence>
<evidence type="ECO:0000256" key="2">
    <source>
        <dbReference type="ARBA" id="ARBA00022723"/>
    </source>
</evidence>
<dbReference type="SUPFAM" id="SSF51621">
    <property type="entry name" value="Phosphoenolpyruvate/pyruvate domain"/>
    <property type="match status" value="1"/>
</dbReference>
<evidence type="ECO:0000313" key="6">
    <source>
        <dbReference type="Proteomes" id="UP000326344"/>
    </source>
</evidence>
<proteinExistence type="inferred from homology"/>
<dbReference type="Pfam" id="PF03328">
    <property type="entry name" value="HpcH_HpaI"/>
    <property type="match status" value="1"/>
</dbReference>
<evidence type="ECO:0000259" key="4">
    <source>
        <dbReference type="Pfam" id="PF03328"/>
    </source>
</evidence>
<dbReference type="Proteomes" id="UP000326344">
    <property type="component" value="Unassembled WGS sequence"/>
</dbReference>
<protein>
    <submittedName>
        <fullName evidence="5">2,4-dihydroxyhept-2-ene-1,7-dioic acid aldolase</fullName>
    </submittedName>
</protein>
<dbReference type="AlphaFoldDB" id="A0A5N1JIC9"/>
<dbReference type="InterPro" id="IPR050251">
    <property type="entry name" value="HpcH-HpaI_aldolase"/>
</dbReference>
<dbReference type="PANTHER" id="PTHR30502">
    <property type="entry name" value="2-KETO-3-DEOXY-L-RHAMNONATE ALDOLASE"/>
    <property type="match status" value="1"/>
</dbReference>
<reference evidence="5 6" key="1">
    <citation type="submission" date="2019-09" db="EMBL/GenBank/DDBJ databases">
        <title>Genome Sequence of Larkinella sp MA1.</title>
        <authorList>
            <person name="Srinivasan S."/>
        </authorList>
    </citation>
    <scope>NUCLEOTIDE SEQUENCE [LARGE SCALE GENOMIC DNA]</scope>
    <source>
        <strain evidence="5 6">MA1</strain>
    </source>
</reference>
<dbReference type="Gene3D" id="3.20.20.60">
    <property type="entry name" value="Phosphoenolpyruvate-binding domains"/>
    <property type="match status" value="1"/>
</dbReference>
<feature type="domain" description="HpcH/HpaI aldolase/citrate lyase" evidence="4">
    <location>
        <begin position="15"/>
        <end position="238"/>
    </location>
</feature>
<dbReference type="GO" id="GO:0016832">
    <property type="term" value="F:aldehyde-lyase activity"/>
    <property type="evidence" value="ECO:0007669"/>
    <property type="project" value="TreeGrafter"/>
</dbReference>
<comment type="caution">
    <text evidence="5">The sequence shown here is derived from an EMBL/GenBank/DDBJ whole genome shotgun (WGS) entry which is preliminary data.</text>
</comment>
<comment type="similarity">
    <text evidence="1">Belongs to the HpcH/HpaI aldolase family.</text>
</comment>
<keyword evidence="6" id="KW-1185">Reference proteome</keyword>
<gene>
    <name evidence="5" type="ORF">F0P93_10045</name>
</gene>
<evidence type="ECO:0000256" key="3">
    <source>
        <dbReference type="ARBA" id="ARBA00023239"/>
    </source>
</evidence>